<reference evidence="4 5" key="1">
    <citation type="submission" date="2022-11" db="EMBL/GenBank/DDBJ databases">
        <title>Brucella sp. YY2X, whole genome shotgun sequencing project.</title>
        <authorList>
            <person name="Yang Y."/>
        </authorList>
    </citation>
    <scope>NUCLEOTIDE SEQUENCE [LARGE SCALE GENOMIC DNA]</scope>
    <source>
        <strain evidence="4 5">YY2X</strain>
    </source>
</reference>
<sequence length="328" mass="35936">MMRSSTSKPDKAQRLIQEQAVDWLMQLQASPKDMALAEACARWRASDSRHELAFKKASRVFSDTRLLLLQDIDFAKTAARRPRFPVRATVASMLVFVAFAAAFIAFDGPMRLRADAMSASSEMPVIKLADGSTVQLNSSSAISFDITNKGRHVHLLRGEAYFIVAKDTQRPFTVSAAKGNITALGTEFDVKLKERGADVVVTEHAVEVKSSASGPAPTPRDTLRLEQGHSVFYDSATGIGQVTAIDPEFAASWRNGRLIFEDQPLSHVVEDIARHLPGRIMIASNDLAQRRITGTFDLSSPSTALDDFIKVFDLKATHIGALLTVLHN</sequence>
<dbReference type="PANTHER" id="PTHR30273">
    <property type="entry name" value="PERIPLASMIC SIGNAL SENSOR AND SIGMA FACTOR ACTIVATOR FECR-RELATED"/>
    <property type="match status" value="1"/>
</dbReference>
<dbReference type="Gene3D" id="2.60.120.1440">
    <property type="match status" value="1"/>
</dbReference>
<dbReference type="InterPro" id="IPR012373">
    <property type="entry name" value="Ferrdict_sens_TM"/>
</dbReference>
<dbReference type="Pfam" id="PF04773">
    <property type="entry name" value="FecR"/>
    <property type="match status" value="1"/>
</dbReference>
<evidence type="ECO:0000259" key="2">
    <source>
        <dbReference type="Pfam" id="PF04773"/>
    </source>
</evidence>
<evidence type="ECO:0000313" key="5">
    <source>
        <dbReference type="Proteomes" id="UP001301216"/>
    </source>
</evidence>
<keyword evidence="1" id="KW-0812">Transmembrane</keyword>
<dbReference type="EMBL" id="JAPHAV010000005">
    <property type="protein sequence ID" value="MCX2697470.1"/>
    <property type="molecule type" value="Genomic_DNA"/>
</dbReference>
<dbReference type="PANTHER" id="PTHR30273:SF2">
    <property type="entry name" value="PROTEIN FECR"/>
    <property type="match status" value="1"/>
</dbReference>
<dbReference type="RefSeq" id="WP_265985021.1">
    <property type="nucleotide sequence ID" value="NZ_JAPHAV010000005.1"/>
</dbReference>
<proteinExistence type="predicted"/>
<feature type="transmembrane region" description="Helical" evidence="1">
    <location>
        <begin position="84"/>
        <end position="106"/>
    </location>
</feature>
<evidence type="ECO:0000256" key="1">
    <source>
        <dbReference type="SAM" id="Phobius"/>
    </source>
</evidence>
<dbReference type="PIRSF" id="PIRSF018266">
    <property type="entry name" value="FecR"/>
    <property type="match status" value="1"/>
</dbReference>
<feature type="domain" description="FecR N-terminal" evidence="3">
    <location>
        <begin position="18"/>
        <end position="59"/>
    </location>
</feature>
<comment type="caution">
    <text evidence="4">The sequence shown here is derived from an EMBL/GenBank/DDBJ whole genome shotgun (WGS) entry which is preliminary data.</text>
</comment>
<organism evidence="4 5">
    <name type="scientific">Ochrobactrum chromiisoli</name>
    <dbReference type="NCBI Taxonomy" id="2993941"/>
    <lineage>
        <taxon>Bacteria</taxon>
        <taxon>Pseudomonadati</taxon>
        <taxon>Pseudomonadota</taxon>
        <taxon>Alphaproteobacteria</taxon>
        <taxon>Hyphomicrobiales</taxon>
        <taxon>Brucellaceae</taxon>
        <taxon>Brucella/Ochrobactrum group</taxon>
        <taxon>Ochrobactrum</taxon>
    </lineage>
</organism>
<feature type="domain" description="FecR protein" evidence="2">
    <location>
        <begin position="120"/>
        <end position="207"/>
    </location>
</feature>
<accession>A0ABT3QPE4</accession>
<dbReference type="Gene3D" id="3.55.50.30">
    <property type="match status" value="1"/>
</dbReference>
<gene>
    <name evidence="4" type="ORF">OPR82_11940</name>
</gene>
<keyword evidence="1" id="KW-0472">Membrane</keyword>
<name>A0ABT3QPE4_9HYPH</name>
<dbReference type="Pfam" id="PF16220">
    <property type="entry name" value="DUF4880"/>
    <property type="match status" value="1"/>
</dbReference>
<dbReference type="InterPro" id="IPR006860">
    <property type="entry name" value="FecR"/>
</dbReference>
<dbReference type="Proteomes" id="UP001301216">
    <property type="component" value="Unassembled WGS sequence"/>
</dbReference>
<keyword evidence="1" id="KW-1133">Transmembrane helix</keyword>
<evidence type="ECO:0000259" key="3">
    <source>
        <dbReference type="Pfam" id="PF16220"/>
    </source>
</evidence>
<evidence type="ECO:0000313" key="4">
    <source>
        <dbReference type="EMBL" id="MCX2697470.1"/>
    </source>
</evidence>
<protein>
    <submittedName>
        <fullName evidence="4">FecR family protein</fullName>
    </submittedName>
</protein>
<keyword evidence="5" id="KW-1185">Reference proteome</keyword>
<dbReference type="InterPro" id="IPR032623">
    <property type="entry name" value="FecR_N"/>
</dbReference>